<protein>
    <submittedName>
        <fullName evidence="10">Deoxyribonuclease IV</fullName>
        <ecNumber evidence="10">3.1.21.2</ecNumber>
    </submittedName>
</protein>
<comment type="caution">
    <text evidence="10">The sequence shown here is derived from an EMBL/GenBank/DDBJ whole genome shotgun (WGS) entry which is preliminary data.</text>
</comment>
<dbReference type="SMART" id="SM00518">
    <property type="entry name" value="AP2Ec"/>
    <property type="match status" value="1"/>
</dbReference>
<dbReference type="Pfam" id="PF01261">
    <property type="entry name" value="AP_endonuc_2"/>
    <property type="match status" value="1"/>
</dbReference>
<keyword evidence="8" id="KW-0234">DNA repair</keyword>
<evidence type="ECO:0000256" key="3">
    <source>
        <dbReference type="ARBA" id="ARBA00022722"/>
    </source>
</evidence>
<keyword evidence="5" id="KW-0227">DNA damage</keyword>
<gene>
    <name evidence="10" type="ORF">ACFQRG_07005</name>
</gene>
<dbReference type="NCBIfam" id="TIGR00587">
    <property type="entry name" value="nfo"/>
    <property type="match status" value="1"/>
</dbReference>
<dbReference type="EC" id="3.1.21.2" evidence="10"/>
<dbReference type="InterPro" id="IPR013022">
    <property type="entry name" value="Xyl_isomerase-like_TIM-brl"/>
</dbReference>
<dbReference type="SUPFAM" id="SSF51658">
    <property type="entry name" value="Xylose isomerase-like"/>
    <property type="match status" value="1"/>
</dbReference>
<evidence type="ECO:0000256" key="4">
    <source>
        <dbReference type="ARBA" id="ARBA00022723"/>
    </source>
</evidence>
<dbReference type="EMBL" id="JBHTCO010000005">
    <property type="protein sequence ID" value="MFC7392732.1"/>
    <property type="molecule type" value="Genomic_DNA"/>
</dbReference>
<evidence type="ECO:0000256" key="5">
    <source>
        <dbReference type="ARBA" id="ARBA00022763"/>
    </source>
</evidence>
<keyword evidence="11" id="KW-1185">Reference proteome</keyword>
<comment type="similarity">
    <text evidence="2">Belongs to the AP endonuclease 2 family.</text>
</comment>
<dbReference type="Gene3D" id="3.20.20.150">
    <property type="entry name" value="Divalent-metal-dependent TIM barrel enzymes"/>
    <property type="match status" value="1"/>
</dbReference>
<keyword evidence="3" id="KW-0540">Nuclease</keyword>
<comment type="cofactor">
    <cofactor evidence="1">
        <name>Zn(2+)</name>
        <dbReference type="ChEBI" id="CHEBI:29105"/>
    </cofactor>
</comment>
<keyword evidence="6 10" id="KW-0378">Hydrolase</keyword>
<dbReference type="RefSeq" id="WP_380965146.1">
    <property type="nucleotide sequence ID" value="NZ_JBHTCO010000005.1"/>
</dbReference>
<evidence type="ECO:0000256" key="2">
    <source>
        <dbReference type="ARBA" id="ARBA00005340"/>
    </source>
</evidence>
<dbReference type="InterPro" id="IPR036237">
    <property type="entry name" value="Xyl_isomerase-like_sf"/>
</dbReference>
<organism evidence="10 11">
    <name type="scientific">Scopulibacillus cellulosilyticus</name>
    <dbReference type="NCBI Taxonomy" id="2665665"/>
    <lineage>
        <taxon>Bacteria</taxon>
        <taxon>Bacillati</taxon>
        <taxon>Bacillota</taxon>
        <taxon>Bacilli</taxon>
        <taxon>Bacillales</taxon>
        <taxon>Sporolactobacillaceae</taxon>
        <taxon>Scopulibacillus</taxon>
    </lineage>
</organism>
<dbReference type="GO" id="GO:0008833">
    <property type="term" value="F:deoxyribonuclease IV (phage-T4-induced) activity"/>
    <property type="evidence" value="ECO:0007669"/>
    <property type="project" value="UniProtKB-EC"/>
</dbReference>
<keyword evidence="7" id="KW-0862">Zinc</keyword>
<dbReference type="InterPro" id="IPR018246">
    <property type="entry name" value="AP_endonuc_F2_Zn_BS"/>
</dbReference>
<keyword evidence="4" id="KW-0479">Metal-binding</keyword>
<name>A0ABW2PTJ0_9BACL</name>
<evidence type="ECO:0000256" key="8">
    <source>
        <dbReference type="ARBA" id="ARBA00023204"/>
    </source>
</evidence>
<evidence type="ECO:0000259" key="9">
    <source>
        <dbReference type="Pfam" id="PF01261"/>
    </source>
</evidence>
<dbReference type="PANTHER" id="PTHR21445">
    <property type="entry name" value="ENDONUCLEASE IV ENDODEOXYRIBONUCLEASE IV"/>
    <property type="match status" value="1"/>
</dbReference>
<dbReference type="PANTHER" id="PTHR21445:SF0">
    <property type="entry name" value="APURINIC-APYRIMIDINIC ENDONUCLEASE"/>
    <property type="match status" value="1"/>
</dbReference>
<dbReference type="PROSITE" id="PS00730">
    <property type="entry name" value="AP_NUCLEASE_F2_2"/>
    <property type="match status" value="1"/>
</dbReference>
<evidence type="ECO:0000256" key="7">
    <source>
        <dbReference type="ARBA" id="ARBA00022833"/>
    </source>
</evidence>
<dbReference type="PROSITE" id="PS51432">
    <property type="entry name" value="AP_NUCLEASE_F2_4"/>
    <property type="match status" value="1"/>
</dbReference>
<evidence type="ECO:0000256" key="6">
    <source>
        <dbReference type="ARBA" id="ARBA00022801"/>
    </source>
</evidence>
<feature type="domain" description="Xylose isomerase-like TIM barrel" evidence="9">
    <location>
        <begin position="20"/>
        <end position="272"/>
    </location>
</feature>
<accession>A0ABW2PTJ0</accession>
<dbReference type="CDD" id="cd00019">
    <property type="entry name" value="AP2Ec"/>
    <property type="match status" value="1"/>
</dbReference>
<evidence type="ECO:0000313" key="11">
    <source>
        <dbReference type="Proteomes" id="UP001596505"/>
    </source>
</evidence>
<proteinExistence type="inferred from homology"/>
<reference evidence="11" key="1">
    <citation type="journal article" date="2019" name="Int. J. Syst. Evol. Microbiol.">
        <title>The Global Catalogue of Microorganisms (GCM) 10K type strain sequencing project: providing services to taxonomists for standard genome sequencing and annotation.</title>
        <authorList>
            <consortium name="The Broad Institute Genomics Platform"/>
            <consortium name="The Broad Institute Genome Sequencing Center for Infectious Disease"/>
            <person name="Wu L."/>
            <person name="Ma J."/>
        </authorList>
    </citation>
    <scope>NUCLEOTIDE SEQUENCE [LARGE SCALE GENOMIC DNA]</scope>
    <source>
        <strain evidence="11">CGMCC 1.16305</strain>
    </source>
</reference>
<evidence type="ECO:0000313" key="10">
    <source>
        <dbReference type="EMBL" id="MFC7392732.1"/>
    </source>
</evidence>
<sequence length="277" mass="30972">MKFGCHISIRNGYLGAAKTALKIGAQALQYFPKNPRSLKIKAFDRHDAESCASFCLENNLASIAHTSYPANLSADFPKSDQVVQSILNDLDIAEACGTIGVVVHFGSYKGEDPLEGYKRMIDTLNNILDRWHGDSLILIENNAGKNGQLGTTIEELVKIRQLVDDPEKIGFCLDTCHAYSSGLWNGDNWIEIVKKGQSLGYFEQLKAVHLNNSMYKSGSKRDRHANIHNGYIKEKQMKAFIESPVIKQKPMILETPVTESFTHEDEIAYLKKLTISH</sequence>
<evidence type="ECO:0000256" key="1">
    <source>
        <dbReference type="ARBA" id="ARBA00001947"/>
    </source>
</evidence>
<dbReference type="Proteomes" id="UP001596505">
    <property type="component" value="Unassembled WGS sequence"/>
</dbReference>
<dbReference type="InterPro" id="IPR001719">
    <property type="entry name" value="AP_endonuc_2"/>
</dbReference>